<dbReference type="RefSeq" id="WP_204799554.1">
    <property type="nucleotide sequence ID" value="NZ_CAJNAP010000008.1"/>
</dbReference>
<dbReference type="AlphaFoldDB" id="A0A8H8YZM0"/>
<gene>
    <name evidence="18 22" type="primary">glmU</name>
    <name evidence="22" type="ORF">NMYAN_160049</name>
</gene>
<feature type="region of interest" description="Pyrophosphorylase" evidence="18">
    <location>
        <begin position="1"/>
        <end position="229"/>
    </location>
</feature>
<evidence type="ECO:0000256" key="8">
    <source>
        <dbReference type="ARBA" id="ARBA00022737"/>
    </source>
</evidence>
<keyword evidence="14 18" id="KW-0961">Cell wall biogenesis/degradation</keyword>
<dbReference type="GO" id="GO:0009252">
    <property type="term" value="P:peptidoglycan biosynthetic process"/>
    <property type="evidence" value="ECO:0007669"/>
    <property type="project" value="UniProtKB-UniRule"/>
</dbReference>
<comment type="similarity">
    <text evidence="3 18">In the N-terminal section; belongs to the N-acetylglucosamine-1-phosphate uridyltransferase family.</text>
</comment>
<feature type="binding site" evidence="18">
    <location>
        <position position="377"/>
    </location>
    <ligand>
        <name>UDP-N-acetyl-alpha-D-glucosamine</name>
        <dbReference type="ChEBI" id="CHEBI:57705"/>
    </ligand>
</feature>
<feature type="binding site" evidence="18">
    <location>
        <position position="154"/>
    </location>
    <ligand>
        <name>UDP-N-acetyl-alpha-D-glucosamine</name>
        <dbReference type="ChEBI" id="CHEBI:57705"/>
    </ligand>
</feature>
<evidence type="ECO:0000256" key="12">
    <source>
        <dbReference type="ARBA" id="ARBA00023268"/>
    </source>
</evidence>
<keyword evidence="5 18" id="KW-0808">Transferase</keyword>
<comment type="pathway">
    <text evidence="18">Nucleotide-sugar biosynthesis; UDP-N-acetyl-alpha-D-glucosamine biosynthesis; N-acetyl-alpha-D-glucosamine 1-phosphate from alpha-D-glucosamine 6-phosphate (route II): step 2/2.</text>
</comment>
<dbReference type="Pfam" id="PF00132">
    <property type="entry name" value="Hexapep"/>
    <property type="match status" value="1"/>
</dbReference>
<comment type="pathway">
    <text evidence="18">Bacterial outer membrane biogenesis; LPS lipid A biosynthesis.</text>
</comment>
<comment type="caution">
    <text evidence="18">Lacks conserved residue(s) required for the propagation of feature annotation.</text>
</comment>
<evidence type="ECO:0000256" key="17">
    <source>
        <dbReference type="ARBA" id="ARBA00049628"/>
    </source>
</evidence>
<dbReference type="GO" id="GO:0000287">
    <property type="term" value="F:magnesium ion binding"/>
    <property type="evidence" value="ECO:0007669"/>
    <property type="project" value="UniProtKB-UniRule"/>
</dbReference>
<keyword evidence="13 18" id="KW-0012">Acyltransferase</keyword>
<reference evidence="22" key="1">
    <citation type="submission" date="2021-02" db="EMBL/GenBank/DDBJ databases">
        <authorList>
            <person name="Han P."/>
        </authorList>
    </citation>
    <scope>NUCLEOTIDE SEQUENCE</scope>
    <source>
        <strain evidence="22">Nitrosomonas nitrosa 18-3D</strain>
    </source>
</reference>
<dbReference type="GO" id="GO:0005737">
    <property type="term" value="C:cytoplasm"/>
    <property type="evidence" value="ECO:0007669"/>
    <property type="project" value="UniProtKB-SubCell"/>
</dbReference>
<evidence type="ECO:0000256" key="5">
    <source>
        <dbReference type="ARBA" id="ARBA00022679"/>
    </source>
</evidence>
<evidence type="ECO:0000256" key="2">
    <source>
        <dbReference type="ARBA" id="ARBA00007707"/>
    </source>
</evidence>
<dbReference type="InterPro" id="IPR050065">
    <property type="entry name" value="GlmU-like"/>
</dbReference>
<feature type="binding site" evidence="18">
    <location>
        <begin position="386"/>
        <end position="387"/>
    </location>
    <ligand>
        <name>acetyl-CoA</name>
        <dbReference type="ChEBI" id="CHEBI:57288"/>
    </ligand>
</feature>
<dbReference type="Gene3D" id="2.160.10.10">
    <property type="entry name" value="Hexapeptide repeat proteins"/>
    <property type="match status" value="1"/>
</dbReference>
<comment type="cofactor">
    <cofactor evidence="18">
        <name>Mg(2+)</name>
        <dbReference type="ChEBI" id="CHEBI:18420"/>
    </cofactor>
    <text evidence="18">Binds 1 Mg(2+) ion per subunit.</text>
</comment>
<dbReference type="Pfam" id="PF12804">
    <property type="entry name" value="NTP_transf_3"/>
    <property type="match status" value="1"/>
</dbReference>
<dbReference type="InterPro" id="IPR005882">
    <property type="entry name" value="Bifunctional_GlmU"/>
</dbReference>
<organism evidence="22 23">
    <name type="scientific">Nitrosomonas nitrosa</name>
    <dbReference type="NCBI Taxonomy" id="52442"/>
    <lineage>
        <taxon>Bacteria</taxon>
        <taxon>Pseudomonadati</taxon>
        <taxon>Pseudomonadota</taxon>
        <taxon>Betaproteobacteria</taxon>
        <taxon>Nitrosomonadales</taxon>
        <taxon>Nitrosomonadaceae</taxon>
        <taxon>Nitrosomonas</taxon>
    </lineage>
</organism>
<feature type="domain" description="Mannose-1-phosphate guanyltransferase C-terminal" evidence="21">
    <location>
        <begin position="264"/>
        <end position="353"/>
    </location>
</feature>
<dbReference type="Pfam" id="PF25087">
    <property type="entry name" value="GMPPB_C"/>
    <property type="match status" value="1"/>
</dbReference>
<evidence type="ECO:0000256" key="16">
    <source>
        <dbReference type="ARBA" id="ARBA00048493"/>
    </source>
</evidence>
<dbReference type="EMBL" id="CAJNAP010000008">
    <property type="protein sequence ID" value="CAE6497969.1"/>
    <property type="molecule type" value="Genomic_DNA"/>
</dbReference>
<name>A0A8H8YZM0_9PROT</name>
<evidence type="ECO:0000256" key="4">
    <source>
        <dbReference type="ARBA" id="ARBA00022490"/>
    </source>
</evidence>
<dbReference type="EC" id="2.7.7.23" evidence="18"/>
<dbReference type="NCBIfam" id="TIGR01173">
    <property type="entry name" value="glmU"/>
    <property type="match status" value="1"/>
</dbReference>
<evidence type="ECO:0000256" key="11">
    <source>
        <dbReference type="ARBA" id="ARBA00022984"/>
    </source>
</evidence>
<feature type="binding site" evidence="18">
    <location>
        <position position="103"/>
    </location>
    <ligand>
        <name>Mg(2+)</name>
        <dbReference type="ChEBI" id="CHEBI:18420"/>
    </ligand>
</feature>
<keyword evidence="10 18" id="KW-0133">Cell shape</keyword>
<evidence type="ECO:0000256" key="3">
    <source>
        <dbReference type="ARBA" id="ARBA00007947"/>
    </source>
</evidence>
<dbReference type="InterPro" id="IPR025877">
    <property type="entry name" value="MobA-like_NTP_Trfase"/>
</dbReference>
<comment type="pathway">
    <text evidence="18">Nucleotide-sugar biosynthesis; UDP-N-acetyl-alpha-D-glucosamine biosynthesis; UDP-N-acetyl-alpha-D-glucosamine from N-acetyl-alpha-D-glucosamine 1-phosphate: step 1/1.</text>
</comment>
<accession>A0A8H8YZM0</accession>
<feature type="region of interest" description="Disordered" evidence="19">
    <location>
        <begin position="423"/>
        <end position="457"/>
    </location>
</feature>
<evidence type="ECO:0000259" key="21">
    <source>
        <dbReference type="Pfam" id="PF25087"/>
    </source>
</evidence>
<dbReference type="CDD" id="cd02540">
    <property type="entry name" value="GT2_GlmU_N_bac"/>
    <property type="match status" value="1"/>
</dbReference>
<feature type="region of interest" description="N-acetyltransferase" evidence="18">
    <location>
        <begin position="251"/>
        <end position="457"/>
    </location>
</feature>
<dbReference type="Gene3D" id="3.90.550.10">
    <property type="entry name" value="Spore Coat Polysaccharide Biosynthesis Protein SpsA, Chain A"/>
    <property type="match status" value="1"/>
</dbReference>
<keyword evidence="6 18" id="KW-0548">Nucleotidyltransferase</keyword>
<dbReference type="InterPro" id="IPR029044">
    <property type="entry name" value="Nucleotide-diphossugar_trans"/>
</dbReference>
<dbReference type="InterPro" id="IPR001451">
    <property type="entry name" value="Hexapep"/>
</dbReference>
<evidence type="ECO:0000256" key="18">
    <source>
        <dbReference type="HAMAP-Rule" id="MF_01631"/>
    </source>
</evidence>
<comment type="catalytic activity">
    <reaction evidence="16 18">
        <text>N-acetyl-alpha-D-glucosamine 1-phosphate + UTP + H(+) = UDP-N-acetyl-alpha-D-glucosamine + diphosphate</text>
        <dbReference type="Rhea" id="RHEA:13509"/>
        <dbReference type="ChEBI" id="CHEBI:15378"/>
        <dbReference type="ChEBI" id="CHEBI:33019"/>
        <dbReference type="ChEBI" id="CHEBI:46398"/>
        <dbReference type="ChEBI" id="CHEBI:57705"/>
        <dbReference type="ChEBI" id="CHEBI:57776"/>
        <dbReference type="EC" id="2.7.7.23"/>
    </reaction>
</comment>
<dbReference type="InterPro" id="IPR038009">
    <property type="entry name" value="GlmU_C_LbH"/>
</dbReference>
<evidence type="ECO:0000256" key="9">
    <source>
        <dbReference type="ARBA" id="ARBA00022842"/>
    </source>
</evidence>
<feature type="binding site" evidence="18">
    <location>
        <position position="440"/>
    </location>
    <ligand>
        <name>acetyl-CoA</name>
        <dbReference type="ChEBI" id="CHEBI:57288"/>
    </ligand>
</feature>
<comment type="subunit">
    <text evidence="18">Homotrimer.</text>
</comment>
<evidence type="ECO:0000256" key="19">
    <source>
        <dbReference type="SAM" id="MobiDB-lite"/>
    </source>
</evidence>
<dbReference type="HAMAP" id="MF_01631">
    <property type="entry name" value="GlmU"/>
    <property type="match status" value="1"/>
</dbReference>
<keyword evidence="7 18" id="KW-0479">Metal-binding</keyword>
<feature type="binding site" evidence="18">
    <location>
        <position position="405"/>
    </location>
    <ligand>
        <name>acetyl-CoA</name>
        <dbReference type="ChEBI" id="CHEBI:57288"/>
    </ligand>
</feature>
<dbReference type="PANTHER" id="PTHR43584:SF3">
    <property type="entry name" value="BIFUNCTIONAL PROTEIN GLMU"/>
    <property type="match status" value="1"/>
</dbReference>
<feature type="binding site" evidence="18">
    <location>
        <position position="138"/>
    </location>
    <ligand>
        <name>UDP-N-acetyl-alpha-D-glucosamine</name>
        <dbReference type="ChEBI" id="CHEBI:57705"/>
    </ligand>
</feature>
<dbReference type="GO" id="GO:0019134">
    <property type="term" value="F:glucosamine-1-phosphate N-acetyltransferase activity"/>
    <property type="evidence" value="ECO:0007669"/>
    <property type="project" value="UniProtKB-UniRule"/>
</dbReference>
<evidence type="ECO:0000313" key="22">
    <source>
        <dbReference type="EMBL" id="CAE6497969.1"/>
    </source>
</evidence>
<dbReference type="EC" id="2.3.1.157" evidence="18"/>
<keyword evidence="9 18" id="KW-0460">Magnesium</keyword>
<keyword evidence="11 18" id="KW-0573">Peptidoglycan synthesis</keyword>
<feature type="binding site" evidence="18">
    <location>
        <position position="366"/>
    </location>
    <ligand>
        <name>UDP-N-acetyl-alpha-D-glucosamine</name>
        <dbReference type="ChEBI" id="CHEBI:57705"/>
    </ligand>
</feature>
<dbReference type="GO" id="GO:0071555">
    <property type="term" value="P:cell wall organization"/>
    <property type="evidence" value="ECO:0007669"/>
    <property type="project" value="UniProtKB-KW"/>
</dbReference>
<feature type="binding site" evidence="18">
    <location>
        <begin position="79"/>
        <end position="80"/>
    </location>
    <ligand>
        <name>UDP-N-acetyl-alpha-D-glucosamine</name>
        <dbReference type="ChEBI" id="CHEBI:57705"/>
    </ligand>
</feature>
<evidence type="ECO:0000256" key="14">
    <source>
        <dbReference type="ARBA" id="ARBA00023316"/>
    </source>
</evidence>
<dbReference type="GO" id="GO:0003977">
    <property type="term" value="F:UDP-N-acetylglucosamine diphosphorylase activity"/>
    <property type="evidence" value="ECO:0007669"/>
    <property type="project" value="UniProtKB-UniRule"/>
</dbReference>
<feature type="binding site" evidence="18">
    <location>
        <begin position="9"/>
        <end position="12"/>
    </location>
    <ligand>
        <name>UDP-N-acetyl-alpha-D-glucosamine</name>
        <dbReference type="ChEBI" id="CHEBI:57705"/>
    </ligand>
</feature>
<feature type="binding site" evidence="18">
    <location>
        <position position="351"/>
    </location>
    <ligand>
        <name>UDP-N-acetyl-alpha-D-glucosamine</name>
        <dbReference type="ChEBI" id="CHEBI:57705"/>
    </ligand>
</feature>
<evidence type="ECO:0000256" key="13">
    <source>
        <dbReference type="ARBA" id="ARBA00023315"/>
    </source>
</evidence>
<proteinExistence type="inferred from homology"/>
<dbReference type="UniPathway" id="UPA00973"/>
<feature type="binding site" evidence="18">
    <location>
        <position position="380"/>
    </location>
    <ligand>
        <name>acetyl-CoA</name>
        <dbReference type="ChEBI" id="CHEBI:57288"/>
    </ligand>
</feature>
<dbReference type="PANTHER" id="PTHR43584">
    <property type="entry name" value="NUCLEOTIDYL TRANSFERASE"/>
    <property type="match status" value="1"/>
</dbReference>
<keyword evidence="12 18" id="KW-0511">Multifunctional enzyme</keyword>
<sequence>MSQLNIVVLAAGMGKRMRSSRPKVLHAIAGKPLLAHVLDTAKALLPSKLCVVYGHGGEAVLNAIDDNQITWIKQEVQLGTGHALLQTLPWLDQTGVTLVLLGDVPLIKADTLNKMMAMATESNVVLLTVELAAPFGYGRIVRNQQTGKIQAIVEEKDASASQRAIQEINTGIMVLPNVFLRDALPKLKNNNSQGEYYLTDIIGLAVEAGIQVDACHPLYGWETLGVNSKANLAELERIYQRDCANALLDQGVTLADPERIDVRGELVCGSDVEIDIDCIFEGVVQLGDNVKIGAHCILRNVTIASGTSIFSFSLLENAVIGQDCHVGPYARIRPGTRLHDAVHVGNFVEVKNSEIGMGSKANHLSYIGDTVIGKKVNIGAGTITCNYDGACKHKTIIEDEVFVGSDTQLVAPVKIAKGSTIGAGSTITRDTPEDQLTLSRSKQVSVPGWKRPQKSKI</sequence>
<feature type="binding site" evidence="18">
    <location>
        <position position="23"/>
    </location>
    <ligand>
        <name>UDP-N-acetyl-alpha-D-glucosamine</name>
        <dbReference type="ChEBI" id="CHEBI:57705"/>
    </ligand>
</feature>
<evidence type="ECO:0000256" key="10">
    <source>
        <dbReference type="ARBA" id="ARBA00022960"/>
    </source>
</evidence>
<feature type="binding site" evidence="18">
    <location>
        <position position="333"/>
    </location>
    <ligand>
        <name>UDP-N-acetyl-alpha-D-glucosamine</name>
        <dbReference type="ChEBI" id="CHEBI:57705"/>
    </ligand>
</feature>
<evidence type="ECO:0000313" key="23">
    <source>
        <dbReference type="Proteomes" id="UP000601736"/>
    </source>
</evidence>
<dbReference type="GO" id="GO:0006048">
    <property type="term" value="P:UDP-N-acetylglucosamine biosynthetic process"/>
    <property type="evidence" value="ECO:0007669"/>
    <property type="project" value="UniProtKB-UniPathway"/>
</dbReference>
<feature type="binding site" evidence="18">
    <location>
        <position position="423"/>
    </location>
    <ligand>
        <name>acetyl-CoA</name>
        <dbReference type="ChEBI" id="CHEBI:57288"/>
    </ligand>
</feature>
<dbReference type="InterPro" id="IPR011004">
    <property type="entry name" value="Trimer_LpxA-like_sf"/>
</dbReference>
<dbReference type="UniPathway" id="UPA00113">
    <property type="reaction ID" value="UER00532"/>
</dbReference>
<dbReference type="InterPro" id="IPR056729">
    <property type="entry name" value="GMPPB_C"/>
</dbReference>
<evidence type="ECO:0000259" key="20">
    <source>
        <dbReference type="Pfam" id="PF12804"/>
    </source>
</evidence>
<dbReference type="GO" id="GO:0008360">
    <property type="term" value="P:regulation of cell shape"/>
    <property type="evidence" value="ECO:0007669"/>
    <property type="project" value="UniProtKB-KW"/>
</dbReference>
<feature type="binding site" evidence="18">
    <location>
        <position position="74"/>
    </location>
    <ligand>
        <name>UDP-N-acetyl-alpha-D-glucosamine</name>
        <dbReference type="ChEBI" id="CHEBI:57705"/>
    </ligand>
</feature>
<dbReference type="Proteomes" id="UP000601736">
    <property type="component" value="Unassembled WGS sequence"/>
</dbReference>
<dbReference type="CDD" id="cd03353">
    <property type="entry name" value="LbH_GlmU_C"/>
    <property type="match status" value="1"/>
</dbReference>
<feature type="active site" description="Proton acceptor" evidence="18">
    <location>
        <position position="363"/>
    </location>
</feature>
<feature type="compositionally biased region" description="Polar residues" evidence="19">
    <location>
        <begin position="423"/>
        <end position="444"/>
    </location>
</feature>
<comment type="function">
    <text evidence="17 18">Catalyzes the last two sequential reactions in the de novo biosynthetic pathway for UDP-N-acetylglucosamine (UDP-GlcNAc). The C-terminal domain catalyzes the transfer of acetyl group from acetyl coenzyme A to glucosamine-1-phosphate (GlcN-1-P) to produce N-acetylglucosamine-1-phosphate (GlcNAc-1-P), which is converted into UDP-GlcNAc by the transfer of uridine 5-monophosphate (from uridine 5-triphosphate), a reaction catalyzed by the N-terminal domain.</text>
</comment>
<evidence type="ECO:0000256" key="6">
    <source>
        <dbReference type="ARBA" id="ARBA00022695"/>
    </source>
</evidence>
<comment type="similarity">
    <text evidence="2 18">In the C-terminal section; belongs to the transferase hexapeptide repeat family.</text>
</comment>
<dbReference type="SUPFAM" id="SSF53448">
    <property type="entry name" value="Nucleotide-diphospho-sugar transferases"/>
    <property type="match status" value="1"/>
</dbReference>
<comment type="caution">
    <text evidence="22">The sequence shown here is derived from an EMBL/GenBank/DDBJ whole genome shotgun (WGS) entry which is preliminary data.</text>
</comment>
<evidence type="ECO:0000256" key="7">
    <source>
        <dbReference type="ARBA" id="ARBA00022723"/>
    </source>
</evidence>
<dbReference type="GO" id="GO:0000902">
    <property type="term" value="P:cell morphogenesis"/>
    <property type="evidence" value="ECO:0007669"/>
    <property type="project" value="UniProtKB-UniRule"/>
</dbReference>
<comment type="catalytic activity">
    <reaction evidence="15 18">
        <text>alpha-D-glucosamine 1-phosphate + acetyl-CoA = N-acetyl-alpha-D-glucosamine 1-phosphate + CoA + H(+)</text>
        <dbReference type="Rhea" id="RHEA:13725"/>
        <dbReference type="ChEBI" id="CHEBI:15378"/>
        <dbReference type="ChEBI" id="CHEBI:57287"/>
        <dbReference type="ChEBI" id="CHEBI:57288"/>
        <dbReference type="ChEBI" id="CHEBI:57776"/>
        <dbReference type="ChEBI" id="CHEBI:58516"/>
        <dbReference type="EC" id="2.3.1.157"/>
    </reaction>
</comment>
<dbReference type="GO" id="GO:0009245">
    <property type="term" value="P:lipid A biosynthetic process"/>
    <property type="evidence" value="ECO:0007669"/>
    <property type="project" value="UniProtKB-UniRule"/>
</dbReference>
<feature type="domain" description="MobA-like NTP transferase" evidence="20">
    <location>
        <begin position="7"/>
        <end position="128"/>
    </location>
</feature>
<comment type="subcellular location">
    <subcellularLocation>
        <location evidence="1 18">Cytoplasm</location>
    </subcellularLocation>
</comment>
<dbReference type="GO" id="GO:0016020">
    <property type="term" value="C:membrane"/>
    <property type="evidence" value="ECO:0007669"/>
    <property type="project" value="GOC"/>
</dbReference>
<protein>
    <recommendedName>
        <fullName evidence="18">Bifunctional protein GlmU</fullName>
    </recommendedName>
    <domain>
        <recommendedName>
            <fullName evidence="18">UDP-N-acetylglucosamine pyrophosphorylase</fullName>
            <ecNumber evidence="18">2.7.7.23</ecNumber>
        </recommendedName>
        <alternativeName>
            <fullName evidence="18">N-acetylglucosamine-1-phosphate uridyltransferase</fullName>
        </alternativeName>
    </domain>
    <domain>
        <recommendedName>
            <fullName evidence="18">Glucosamine-1-phosphate N-acetyltransferase</fullName>
            <ecNumber evidence="18">2.3.1.157</ecNumber>
        </recommendedName>
    </domain>
</protein>
<evidence type="ECO:0000256" key="1">
    <source>
        <dbReference type="ARBA" id="ARBA00004496"/>
    </source>
</evidence>
<feature type="region of interest" description="Linker" evidence="18">
    <location>
        <begin position="230"/>
        <end position="250"/>
    </location>
</feature>
<keyword evidence="4 18" id="KW-0963">Cytoplasm</keyword>
<evidence type="ECO:0000256" key="15">
    <source>
        <dbReference type="ARBA" id="ARBA00048247"/>
    </source>
</evidence>
<feature type="binding site" evidence="18">
    <location>
        <position position="227"/>
    </location>
    <ligand>
        <name>Mg(2+)</name>
        <dbReference type="ChEBI" id="CHEBI:18420"/>
    </ligand>
</feature>
<feature type="binding site" evidence="18">
    <location>
        <position position="227"/>
    </location>
    <ligand>
        <name>UDP-N-acetyl-alpha-D-glucosamine</name>
        <dbReference type="ChEBI" id="CHEBI:57705"/>
    </ligand>
</feature>
<keyword evidence="8 18" id="KW-0677">Repeat</keyword>
<dbReference type="SUPFAM" id="SSF51161">
    <property type="entry name" value="Trimeric LpxA-like enzymes"/>
    <property type="match status" value="1"/>
</dbReference>
<feature type="binding site" evidence="18">
    <location>
        <position position="169"/>
    </location>
    <ligand>
        <name>UDP-N-acetyl-alpha-D-glucosamine</name>
        <dbReference type="ChEBI" id="CHEBI:57705"/>
    </ligand>
</feature>